<reference evidence="7" key="1">
    <citation type="submission" date="2022-10" db="EMBL/GenBank/DDBJ databases">
        <title>YIM 151497 complete genome.</title>
        <authorList>
            <person name="Chen X."/>
        </authorList>
    </citation>
    <scope>NUCLEOTIDE SEQUENCE</scope>
    <source>
        <strain evidence="7">YIM 151497</strain>
    </source>
</reference>
<feature type="transmembrane region" description="Helical" evidence="6">
    <location>
        <begin position="211"/>
        <end position="238"/>
    </location>
</feature>
<evidence type="ECO:0000313" key="8">
    <source>
        <dbReference type="Proteomes" id="UP001163882"/>
    </source>
</evidence>
<proteinExistence type="inferred from homology"/>
<feature type="transmembrane region" description="Helical" evidence="6">
    <location>
        <begin position="7"/>
        <end position="24"/>
    </location>
</feature>
<comment type="subcellular location">
    <subcellularLocation>
        <location evidence="1">Membrane</location>
        <topology evidence="1">Multi-pass membrane protein</topology>
    </subcellularLocation>
</comment>
<evidence type="ECO:0000256" key="6">
    <source>
        <dbReference type="SAM" id="Phobius"/>
    </source>
</evidence>
<feature type="transmembrane region" description="Helical" evidence="6">
    <location>
        <begin position="151"/>
        <end position="170"/>
    </location>
</feature>
<comment type="similarity">
    <text evidence="2">Belongs to the autoinducer-2 exporter (AI-2E) (TC 2.A.86) family.</text>
</comment>
<keyword evidence="8" id="KW-1185">Reference proteome</keyword>
<keyword evidence="3 6" id="KW-0812">Transmembrane</keyword>
<dbReference type="RefSeq" id="WP_264227577.1">
    <property type="nucleotide sequence ID" value="NZ_CP107716.1"/>
</dbReference>
<dbReference type="PANTHER" id="PTHR21716:SF64">
    <property type="entry name" value="AI-2 TRANSPORT PROTEIN TQSA"/>
    <property type="match status" value="1"/>
</dbReference>
<protein>
    <submittedName>
        <fullName evidence="7">AI-2E family transporter</fullName>
    </submittedName>
</protein>
<dbReference type="InterPro" id="IPR002549">
    <property type="entry name" value="AI-2E-like"/>
</dbReference>
<gene>
    <name evidence="7" type="ORF">OF122_09800</name>
</gene>
<dbReference type="EMBL" id="CP107716">
    <property type="protein sequence ID" value="UYQ74030.1"/>
    <property type="molecule type" value="Genomic_DNA"/>
</dbReference>
<feature type="transmembrane region" description="Helical" evidence="6">
    <location>
        <begin position="303"/>
        <end position="336"/>
    </location>
</feature>
<organism evidence="7 8">
    <name type="scientific">Pelagibacterium flavum</name>
    <dbReference type="NCBI Taxonomy" id="2984530"/>
    <lineage>
        <taxon>Bacteria</taxon>
        <taxon>Pseudomonadati</taxon>
        <taxon>Pseudomonadota</taxon>
        <taxon>Alphaproteobacteria</taxon>
        <taxon>Hyphomicrobiales</taxon>
        <taxon>Devosiaceae</taxon>
        <taxon>Pelagibacterium</taxon>
    </lineage>
</organism>
<name>A0ABY6IWJ8_9HYPH</name>
<keyword evidence="5 6" id="KW-0472">Membrane</keyword>
<evidence type="ECO:0000256" key="2">
    <source>
        <dbReference type="ARBA" id="ARBA00009773"/>
    </source>
</evidence>
<sequence>MSLKNQITFWIALLVILGVLLWVFRGILLPFVLGITLAYLLNPFVDWLQSRKVHRGFATLIVMVLAVLALLAVFLLIVPLLLQQAFGLARNIPTYVQQLQVFIENMIPRLEQWLGPERMQELERGIEQMFADGIGMLTGFTGQVMQQSMSIINTIGVMIVTPVVAFYLLLDWDRMVASVDSLFPPAHRAEMHALFKDMDIALAGFVRGQGAVVGILAVFYAVSLSLAGLSFGLAIGLMAGLFSFIPYVGALIGFVLSMGIALVQFWPDWPMMAVILAIFLVGQFLEGNILYPKLVGSSIGVHPVWLMFSLFAFAVLFGALGVLIAVPLAAICGVLVRWAVRKYKQSPIYDSSTTAMIAPQKASADASPKEIS</sequence>
<dbReference type="PANTHER" id="PTHR21716">
    <property type="entry name" value="TRANSMEMBRANE PROTEIN"/>
    <property type="match status" value="1"/>
</dbReference>
<feature type="transmembrane region" description="Helical" evidence="6">
    <location>
        <begin position="30"/>
        <end position="48"/>
    </location>
</feature>
<feature type="transmembrane region" description="Helical" evidence="6">
    <location>
        <begin position="273"/>
        <end position="291"/>
    </location>
</feature>
<evidence type="ECO:0000256" key="4">
    <source>
        <dbReference type="ARBA" id="ARBA00022989"/>
    </source>
</evidence>
<evidence type="ECO:0000256" key="1">
    <source>
        <dbReference type="ARBA" id="ARBA00004141"/>
    </source>
</evidence>
<feature type="transmembrane region" description="Helical" evidence="6">
    <location>
        <begin position="60"/>
        <end position="82"/>
    </location>
</feature>
<evidence type="ECO:0000256" key="5">
    <source>
        <dbReference type="ARBA" id="ARBA00023136"/>
    </source>
</evidence>
<evidence type="ECO:0000256" key="3">
    <source>
        <dbReference type="ARBA" id="ARBA00022692"/>
    </source>
</evidence>
<keyword evidence="4 6" id="KW-1133">Transmembrane helix</keyword>
<feature type="transmembrane region" description="Helical" evidence="6">
    <location>
        <begin position="244"/>
        <end position="266"/>
    </location>
</feature>
<accession>A0ABY6IWJ8</accession>
<dbReference type="Pfam" id="PF01594">
    <property type="entry name" value="AI-2E_transport"/>
    <property type="match status" value="1"/>
</dbReference>
<evidence type="ECO:0000313" key="7">
    <source>
        <dbReference type="EMBL" id="UYQ74030.1"/>
    </source>
</evidence>
<dbReference type="Proteomes" id="UP001163882">
    <property type="component" value="Chromosome"/>
</dbReference>